<dbReference type="EMBL" id="CABVPY010000009">
    <property type="protein sequence ID" value="VWB43135.1"/>
    <property type="molecule type" value="Genomic_DNA"/>
</dbReference>
<dbReference type="RefSeq" id="WP_174939282.1">
    <property type="nucleotide sequence ID" value="NZ_CABVPY010000009.1"/>
</dbReference>
<reference evidence="1 2" key="1">
    <citation type="submission" date="2019-09" db="EMBL/GenBank/DDBJ databases">
        <authorList>
            <person name="Depoorter E."/>
        </authorList>
    </citation>
    <scope>NUCLEOTIDE SEQUENCE [LARGE SCALE GENOMIC DNA]</scope>
    <source>
        <strain evidence="1">LMG 6863</strain>
    </source>
</reference>
<sequence>MSDQNTYQITALGVPYAVRRVYLNTEKRFTEPDLPYPDLRLPSTSAKKSDTYRRPILIPTSPFEVETMDCEDAHEDASEVTDTHWLVVDELRVGKAETVKDLQTKALKRFEGSEFAELTVNQKYHRYSLERFGKGHSALIKEKRDEVVARFRSAFEEIQYVTVTHSWRPSSEAEVVMGYEIFAKPSVVRTMVDLAGCGHVQSQYLAALLLCFAHRGLTGKCVELLLKAHENKHPQALDALARLLLAQRDYVGAVQCALLAMEGQYRHAKLTIEFVQRALTGMVMETPRGLVPAFLALLAELESGFGKLASKHFPEWYPSEDDLARAFFQRFMGGSDRV</sequence>
<dbReference type="Proteomes" id="UP000494170">
    <property type="component" value="Unassembled WGS sequence"/>
</dbReference>
<dbReference type="AlphaFoldDB" id="A0A6P2JP34"/>
<gene>
    <name evidence="1" type="ORF">BLA6863_01929</name>
</gene>
<accession>A0A6P2JP34</accession>
<name>A0A6P2JP34_BURL3</name>
<proteinExistence type="predicted"/>
<evidence type="ECO:0000313" key="2">
    <source>
        <dbReference type="Proteomes" id="UP000494170"/>
    </source>
</evidence>
<organism evidence="1 2">
    <name type="scientific">Burkholderia lata (strain ATCC 17760 / DSM 23089 / LMG 22485 / NCIMB 9086 / R18194 / 383)</name>
    <dbReference type="NCBI Taxonomy" id="482957"/>
    <lineage>
        <taxon>Bacteria</taxon>
        <taxon>Pseudomonadati</taxon>
        <taxon>Pseudomonadota</taxon>
        <taxon>Betaproteobacteria</taxon>
        <taxon>Burkholderiales</taxon>
        <taxon>Burkholderiaceae</taxon>
        <taxon>Burkholderia</taxon>
        <taxon>Burkholderia cepacia complex</taxon>
    </lineage>
</organism>
<evidence type="ECO:0000313" key="1">
    <source>
        <dbReference type="EMBL" id="VWB43135.1"/>
    </source>
</evidence>
<protein>
    <submittedName>
        <fullName evidence="1">Uncharacterized protein</fullName>
    </submittedName>
</protein>
<dbReference type="SUPFAM" id="SSF81901">
    <property type="entry name" value="HCP-like"/>
    <property type="match status" value="1"/>
</dbReference>